<dbReference type="EMBL" id="MDKC01000004">
    <property type="protein sequence ID" value="ODG92957.1"/>
    <property type="molecule type" value="Genomic_DNA"/>
</dbReference>
<reference evidence="2 3" key="1">
    <citation type="submission" date="2016-07" db="EMBL/GenBank/DDBJ databases">
        <authorList>
            <person name="Townsley L."/>
            <person name="Shank E.A."/>
        </authorList>
    </citation>
    <scope>NUCLEOTIDE SEQUENCE [LARGE SCALE GENOMIC DNA]</scope>
    <source>
        <strain evidence="2 3">CH01</strain>
    </source>
</reference>
<evidence type="ECO:0000313" key="2">
    <source>
        <dbReference type="EMBL" id="ODG92957.1"/>
    </source>
</evidence>
<evidence type="ECO:0000256" key="1">
    <source>
        <dbReference type="SAM" id="Phobius"/>
    </source>
</evidence>
<dbReference type="RefSeq" id="WP_069032895.1">
    <property type="nucleotide sequence ID" value="NZ_MDKC01000004.1"/>
</dbReference>
<dbReference type="Pfam" id="PF11755">
    <property type="entry name" value="DUF3311"/>
    <property type="match status" value="1"/>
</dbReference>
<dbReference type="Proteomes" id="UP000094580">
    <property type="component" value="Unassembled WGS sequence"/>
</dbReference>
<name>A0ABX2ZTD0_9BACI</name>
<gene>
    <name evidence="2" type="ORF">BED47_17410</name>
</gene>
<protein>
    <recommendedName>
        <fullName evidence="4">DUF3311 domain-containing protein</fullName>
    </recommendedName>
</protein>
<keyword evidence="1" id="KW-0472">Membrane</keyword>
<dbReference type="InterPro" id="IPR021741">
    <property type="entry name" value="DUF3311"/>
</dbReference>
<feature type="transmembrane region" description="Helical" evidence="1">
    <location>
        <begin position="32"/>
        <end position="54"/>
    </location>
</feature>
<evidence type="ECO:0008006" key="4">
    <source>
        <dbReference type="Google" id="ProtNLM"/>
    </source>
</evidence>
<sequence length="64" mass="7453">MKIYHLLALIPFIAILGFSSWANHVEPFVLGMPFLLFWVVLWTVFSTPVMWIIFKLDSAKKGDR</sequence>
<organism evidence="2 3">
    <name type="scientific">Gottfriedia luciferensis</name>
    <dbReference type="NCBI Taxonomy" id="178774"/>
    <lineage>
        <taxon>Bacteria</taxon>
        <taxon>Bacillati</taxon>
        <taxon>Bacillota</taxon>
        <taxon>Bacilli</taxon>
        <taxon>Bacillales</taxon>
        <taxon>Bacillaceae</taxon>
        <taxon>Gottfriedia</taxon>
    </lineage>
</organism>
<evidence type="ECO:0000313" key="3">
    <source>
        <dbReference type="Proteomes" id="UP000094580"/>
    </source>
</evidence>
<keyword evidence="1" id="KW-1133">Transmembrane helix</keyword>
<keyword evidence="1" id="KW-0812">Transmembrane</keyword>
<proteinExistence type="predicted"/>
<accession>A0ABX2ZTD0</accession>
<comment type="caution">
    <text evidence="2">The sequence shown here is derived from an EMBL/GenBank/DDBJ whole genome shotgun (WGS) entry which is preliminary data.</text>
</comment>
<keyword evidence="3" id="KW-1185">Reference proteome</keyword>